<protein>
    <recommendedName>
        <fullName evidence="9">ER membrane protein complex subunit 7 beta-sandwich domain-containing protein</fullName>
    </recommendedName>
</protein>
<comment type="subcellular location">
    <subcellularLocation>
        <location evidence="1">Membrane</location>
        <topology evidence="1">Single-pass membrane protein</topology>
    </subcellularLocation>
</comment>
<feature type="domain" description="ER membrane protein complex subunit 7 beta-sandwich" evidence="9">
    <location>
        <begin position="36"/>
        <end position="156"/>
    </location>
</feature>
<feature type="signal peptide" evidence="8">
    <location>
        <begin position="1"/>
        <end position="21"/>
    </location>
</feature>
<keyword evidence="11" id="KW-1185">Reference proteome</keyword>
<keyword evidence="3 8" id="KW-0732">Signal</keyword>
<feature type="transmembrane region" description="Helical" evidence="7">
    <location>
        <begin position="153"/>
        <end position="171"/>
    </location>
</feature>
<evidence type="ECO:0000256" key="3">
    <source>
        <dbReference type="ARBA" id="ARBA00022729"/>
    </source>
</evidence>
<feature type="chain" id="PRO_5040126719" description="ER membrane protein complex subunit 7 beta-sandwich domain-containing protein" evidence="8">
    <location>
        <begin position="22"/>
        <end position="242"/>
    </location>
</feature>
<evidence type="ECO:0000256" key="5">
    <source>
        <dbReference type="ARBA" id="ARBA00023136"/>
    </source>
</evidence>
<dbReference type="PANTHER" id="PTHR13605">
    <property type="entry name" value="ER MEMBRANE PROTEIN COMPLEX SUBUNIT 7"/>
    <property type="match status" value="1"/>
</dbReference>
<dbReference type="GO" id="GO:0072546">
    <property type="term" value="C:EMC complex"/>
    <property type="evidence" value="ECO:0007669"/>
    <property type="project" value="TreeGrafter"/>
</dbReference>
<accession>A0A9P8I1V3</accession>
<evidence type="ECO:0000256" key="8">
    <source>
        <dbReference type="SAM" id="SignalP"/>
    </source>
</evidence>
<keyword evidence="4 7" id="KW-1133">Transmembrane helix</keyword>
<name>A0A9P8I1V3_9PEZI</name>
<dbReference type="PANTHER" id="PTHR13605:SF4">
    <property type="entry name" value="ER MEMBRANE PROTEIN COMPLEX SUBUNIT 7"/>
    <property type="match status" value="1"/>
</dbReference>
<dbReference type="EMBL" id="JAGHQL010000166">
    <property type="protein sequence ID" value="KAH0537034.1"/>
    <property type="molecule type" value="Genomic_DNA"/>
</dbReference>
<evidence type="ECO:0000256" key="4">
    <source>
        <dbReference type="ARBA" id="ARBA00022989"/>
    </source>
</evidence>
<evidence type="ECO:0000313" key="10">
    <source>
        <dbReference type="EMBL" id="KAH0537034.1"/>
    </source>
</evidence>
<dbReference type="InterPro" id="IPR019008">
    <property type="entry name" value="Beta_sandwich_EMC7"/>
</dbReference>
<keyword evidence="2 7" id="KW-0812">Transmembrane</keyword>
<proteinExistence type="predicted"/>
<reference evidence="10" key="1">
    <citation type="submission" date="2021-03" db="EMBL/GenBank/DDBJ databases">
        <title>Comparative genomics and phylogenomic investigation of the class Geoglossomycetes provide insights into ecological specialization and systematics.</title>
        <authorList>
            <person name="Melie T."/>
            <person name="Pirro S."/>
            <person name="Miller A.N."/>
            <person name="Quandt A."/>
        </authorList>
    </citation>
    <scope>NUCLEOTIDE SEQUENCE</scope>
    <source>
        <strain evidence="10">GBOQ0MN5Z8</strain>
    </source>
</reference>
<sequence>MLLSTFTYTLLLLLLIPLASTASLTLFIPPTPLLPDPSHLPPSTHATLTTLNRTYTAPLQRPSRFTFRNLTAGSYLLDVHCRDYAFGALRVDVGADAGAVEVWQTFRGNEWGNRGERLGLGEGGVVEVRPAAAKAFFEERAGFSPLALLRSPMILLAVVSMGLMFGLPYMLDNMDPEMRAEFESNQKRVTSSSASPLQNFDLAGMLAGQGQGQDQQQAKGSGGGGGGGNGASGGGARRRAGN</sequence>
<keyword evidence="5 7" id="KW-0472">Membrane</keyword>
<evidence type="ECO:0000313" key="11">
    <source>
        <dbReference type="Proteomes" id="UP000698800"/>
    </source>
</evidence>
<feature type="compositionally biased region" description="Gly residues" evidence="6">
    <location>
        <begin position="220"/>
        <end position="235"/>
    </location>
</feature>
<evidence type="ECO:0000259" key="9">
    <source>
        <dbReference type="Pfam" id="PF09430"/>
    </source>
</evidence>
<evidence type="ECO:0000256" key="2">
    <source>
        <dbReference type="ARBA" id="ARBA00022692"/>
    </source>
</evidence>
<dbReference type="InterPro" id="IPR039163">
    <property type="entry name" value="EMC7"/>
</dbReference>
<feature type="region of interest" description="Disordered" evidence="6">
    <location>
        <begin position="200"/>
        <end position="242"/>
    </location>
</feature>
<evidence type="ECO:0000256" key="1">
    <source>
        <dbReference type="ARBA" id="ARBA00004167"/>
    </source>
</evidence>
<organism evidence="10 11">
    <name type="scientific">Glutinoglossum americanum</name>
    <dbReference type="NCBI Taxonomy" id="1670608"/>
    <lineage>
        <taxon>Eukaryota</taxon>
        <taxon>Fungi</taxon>
        <taxon>Dikarya</taxon>
        <taxon>Ascomycota</taxon>
        <taxon>Pezizomycotina</taxon>
        <taxon>Geoglossomycetes</taxon>
        <taxon>Geoglossales</taxon>
        <taxon>Geoglossaceae</taxon>
        <taxon>Glutinoglossum</taxon>
    </lineage>
</organism>
<comment type="caution">
    <text evidence="10">The sequence shown here is derived from an EMBL/GenBank/DDBJ whole genome shotgun (WGS) entry which is preliminary data.</text>
</comment>
<dbReference type="AlphaFoldDB" id="A0A9P8I1V3"/>
<dbReference type="Proteomes" id="UP000698800">
    <property type="component" value="Unassembled WGS sequence"/>
</dbReference>
<evidence type="ECO:0000256" key="6">
    <source>
        <dbReference type="SAM" id="MobiDB-lite"/>
    </source>
</evidence>
<evidence type="ECO:0000256" key="7">
    <source>
        <dbReference type="SAM" id="Phobius"/>
    </source>
</evidence>
<gene>
    <name evidence="10" type="ORF">FGG08_006132</name>
</gene>
<feature type="compositionally biased region" description="Low complexity" evidence="6">
    <location>
        <begin position="203"/>
        <end position="219"/>
    </location>
</feature>
<dbReference type="Pfam" id="PF09430">
    <property type="entry name" value="EMC7_beta-sandw"/>
    <property type="match status" value="1"/>
</dbReference>
<dbReference type="OrthoDB" id="27095at2759"/>